<sequence>MQFLNTFQTHWGSKYVVKYGLQLWIKTQISLKYNKLRTIGNGIGSTQAQL</sequence>
<name>A0A0E9XI95_ANGAN</name>
<organism evidence="1">
    <name type="scientific">Anguilla anguilla</name>
    <name type="common">European freshwater eel</name>
    <name type="synonym">Muraena anguilla</name>
    <dbReference type="NCBI Taxonomy" id="7936"/>
    <lineage>
        <taxon>Eukaryota</taxon>
        <taxon>Metazoa</taxon>
        <taxon>Chordata</taxon>
        <taxon>Craniata</taxon>
        <taxon>Vertebrata</taxon>
        <taxon>Euteleostomi</taxon>
        <taxon>Actinopterygii</taxon>
        <taxon>Neopterygii</taxon>
        <taxon>Teleostei</taxon>
        <taxon>Anguilliformes</taxon>
        <taxon>Anguillidae</taxon>
        <taxon>Anguilla</taxon>
    </lineage>
</organism>
<evidence type="ECO:0000313" key="1">
    <source>
        <dbReference type="EMBL" id="JAI02172.1"/>
    </source>
</evidence>
<dbReference type="EMBL" id="GBXM01006406">
    <property type="protein sequence ID" value="JAI02172.1"/>
    <property type="molecule type" value="Transcribed_RNA"/>
</dbReference>
<reference evidence="1" key="2">
    <citation type="journal article" date="2015" name="Fish Shellfish Immunol.">
        <title>Early steps in the European eel (Anguilla anguilla)-Vibrio vulnificus interaction in the gills: Role of the RtxA13 toxin.</title>
        <authorList>
            <person name="Callol A."/>
            <person name="Pajuelo D."/>
            <person name="Ebbesson L."/>
            <person name="Teles M."/>
            <person name="MacKenzie S."/>
            <person name="Amaro C."/>
        </authorList>
    </citation>
    <scope>NUCLEOTIDE SEQUENCE</scope>
</reference>
<reference evidence="1" key="1">
    <citation type="submission" date="2014-11" db="EMBL/GenBank/DDBJ databases">
        <authorList>
            <person name="Amaro Gonzalez C."/>
        </authorList>
    </citation>
    <scope>NUCLEOTIDE SEQUENCE</scope>
</reference>
<accession>A0A0E9XI95</accession>
<dbReference type="AlphaFoldDB" id="A0A0E9XI95"/>
<proteinExistence type="predicted"/>
<protein>
    <submittedName>
        <fullName evidence="1">Uncharacterized protein</fullName>
    </submittedName>
</protein>